<dbReference type="Proteomes" id="UP000007039">
    <property type="component" value="Chromosome"/>
</dbReference>
<dbReference type="EMBL" id="CP002347">
    <property type="protein sequence ID" value="ADR18536.1"/>
    <property type="molecule type" value="Genomic_DNA"/>
</dbReference>
<evidence type="ECO:0000256" key="2">
    <source>
        <dbReference type="SAM" id="SignalP"/>
    </source>
</evidence>
<dbReference type="GO" id="GO:0016787">
    <property type="term" value="F:hydrolase activity"/>
    <property type="evidence" value="ECO:0007669"/>
    <property type="project" value="UniProtKB-KW"/>
</dbReference>
<name>E4TFR8_CALNY</name>
<dbReference type="InterPro" id="IPR050272">
    <property type="entry name" value="Isochorismatase-like_hydrls"/>
</dbReference>
<evidence type="ECO:0000259" key="3">
    <source>
        <dbReference type="Pfam" id="PF00857"/>
    </source>
</evidence>
<dbReference type="InterPro" id="IPR036380">
    <property type="entry name" value="Isochorismatase-like_sf"/>
</dbReference>
<dbReference type="Pfam" id="PF00857">
    <property type="entry name" value="Isochorismatase"/>
    <property type="match status" value="1"/>
</dbReference>
<dbReference type="PANTHER" id="PTHR43540">
    <property type="entry name" value="PEROXYUREIDOACRYLATE/UREIDOACRYLATE AMIDOHYDROLASE-RELATED"/>
    <property type="match status" value="1"/>
</dbReference>
<keyword evidence="5" id="KW-1185">Reference proteome</keyword>
<feature type="chain" id="PRO_5003189459" evidence="2">
    <location>
        <begin position="20"/>
        <end position="203"/>
    </location>
</feature>
<dbReference type="KEGG" id="cni:Calni_0624"/>
<evidence type="ECO:0000256" key="1">
    <source>
        <dbReference type="ARBA" id="ARBA00022801"/>
    </source>
</evidence>
<dbReference type="RefSeq" id="WP_013450749.1">
    <property type="nucleotide sequence ID" value="NC_014758.1"/>
</dbReference>
<protein>
    <submittedName>
        <fullName evidence="4">Isochorismatase hydrolase</fullName>
    </submittedName>
</protein>
<sequence precursor="true">MKKIILAFIPLIFSSFLYAADIIDEWDWVVPPEKPELLNYIVDNETALLILDIEELTCNKDRRPRCLETVPNIENTLKKARSNGVFVVYSLTPKGTKDTILPPVKPIGDEPIVNASVNKFLNTDLDKVLKDRNIKKLIITGTAANGAVLFTATEAAQRGYLIVVPVDGISADLYGEQAVIYTLLNGPGTRNKVLLTRTNMIKF</sequence>
<keyword evidence="2" id="KW-0732">Signal</keyword>
<proteinExistence type="predicted"/>
<dbReference type="Gene3D" id="3.40.50.850">
    <property type="entry name" value="Isochorismatase-like"/>
    <property type="match status" value="1"/>
</dbReference>
<reference evidence="4 5" key="2">
    <citation type="journal article" date="2011" name="Stand. Genomic Sci.">
        <title>Complete genome sequence of Calditerrivibrio nitroreducens type strain (Yu37-1).</title>
        <authorList>
            <person name="Pitluck S."/>
            <person name="Sikorski J."/>
            <person name="Zeytun A."/>
            <person name="Lapidus A."/>
            <person name="Nolan M."/>
            <person name="Lucas S."/>
            <person name="Hammon N."/>
            <person name="Deshpande S."/>
            <person name="Cheng J.F."/>
            <person name="Tapia R."/>
            <person name="Han C."/>
            <person name="Goodwin L."/>
            <person name="Liolios K."/>
            <person name="Pagani I."/>
            <person name="Ivanova N."/>
            <person name="Mavromatis K."/>
            <person name="Pati A."/>
            <person name="Chen A."/>
            <person name="Palaniappan K."/>
            <person name="Hauser L."/>
            <person name="Chang Y.J."/>
            <person name="Jeffries C.D."/>
            <person name="Detter J.C."/>
            <person name="Brambilla E."/>
            <person name="Djao O.D."/>
            <person name="Rohde M."/>
            <person name="Spring S."/>
            <person name="Goker M."/>
            <person name="Woyke T."/>
            <person name="Bristow J."/>
            <person name="Eisen J.A."/>
            <person name="Markowitz V."/>
            <person name="Hugenholtz P."/>
            <person name="Kyrpides N.C."/>
            <person name="Klenk H.P."/>
            <person name="Land M."/>
        </authorList>
    </citation>
    <scope>NUCLEOTIDE SEQUENCE [LARGE SCALE GENOMIC DNA]</scope>
    <source>
        <strain evidence="5">DSM 19672 / NBRC 101217 / Yu37-1</strain>
    </source>
</reference>
<keyword evidence="1 4" id="KW-0378">Hydrolase</keyword>
<dbReference type="HOGENOM" id="CLU_097543_0_0_0"/>
<dbReference type="SUPFAM" id="SSF52499">
    <property type="entry name" value="Isochorismatase-like hydrolases"/>
    <property type="match status" value="1"/>
</dbReference>
<evidence type="ECO:0000313" key="4">
    <source>
        <dbReference type="EMBL" id="ADR18536.1"/>
    </source>
</evidence>
<feature type="domain" description="Isochorismatase-like" evidence="3">
    <location>
        <begin position="46"/>
        <end position="171"/>
    </location>
</feature>
<dbReference type="eggNOG" id="COG1335">
    <property type="taxonomic scope" value="Bacteria"/>
</dbReference>
<accession>E4TFR8</accession>
<feature type="signal peptide" evidence="2">
    <location>
        <begin position="1"/>
        <end position="19"/>
    </location>
</feature>
<dbReference type="PANTHER" id="PTHR43540:SF6">
    <property type="entry name" value="ISOCHORISMATASE-LIKE DOMAIN-CONTAINING PROTEIN"/>
    <property type="match status" value="1"/>
</dbReference>
<organism evidence="4 5">
    <name type="scientific">Calditerrivibrio nitroreducens (strain DSM 19672 / NBRC 101217 / Yu37-1)</name>
    <dbReference type="NCBI Taxonomy" id="768670"/>
    <lineage>
        <taxon>Bacteria</taxon>
        <taxon>Pseudomonadati</taxon>
        <taxon>Deferribacterota</taxon>
        <taxon>Deferribacteres</taxon>
        <taxon>Deferribacterales</taxon>
        <taxon>Calditerrivibrionaceae</taxon>
    </lineage>
</organism>
<evidence type="ECO:0000313" key="5">
    <source>
        <dbReference type="Proteomes" id="UP000007039"/>
    </source>
</evidence>
<dbReference type="OrthoDB" id="8348970at2"/>
<gene>
    <name evidence="4" type="ordered locus">Calni_0624</name>
</gene>
<reference key="1">
    <citation type="submission" date="2010-11" db="EMBL/GenBank/DDBJ databases">
        <title>The complete genome of chromosome of Calditerrivibrio nitroreducens DSM 19672.</title>
        <authorList>
            <consortium name="US DOE Joint Genome Institute (JGI-PGF)"/>
            <person name="Lucas S."/>
            <person name="Copeland A."/>
            <person name="Lapidus A."/>
            <person name="Bruce D."/>
            <person name="Goodwin L."/>
            <person name="Pitluck S."/>
            <person name="Kyrpides N."/>
            <person name="Mavromatis K."/>
            <person name="Ivanova N."/>
            <person name="Mikhailova N."/>
            <person name="Zeytun A."/>
            <person name="Brettin T."/>
            <person name="Detter J.C."/>
            <person name="Tapia R."/>
            <person name="Han C."/>
            <person name="Land M."/>
            <person name="Hauser L."/>
            <person name="Markowitz V."/>
            <person name="Cheng J.-F."/>
            <person name="Hugenholtz P."/>
            <person name="Woyke T."/>
            <person name="Wu D."/>
            <person name="Spring S."/>
            <person name="Schroeder M."/>
            <person name="Brambilla E."/>
            <person name="Klenk H.-P."/>
            <person name="Eisen J.A."/>
        </authorList>
    </citation>
    <scope>NUCLEOTIDE SEQUENCE [LARGE SCALE GENOMIC DNA]</scope>
    <source>
        <strain>DSM 19672</strain>
    </source>
</reference>
<dbReference type="STRING" id="768670.Calni_0624"/>
<dbReference type="CDD" id="cd00431">
    <property type="entry name" value="cysteine_hydrolases"/>
    <property type="match status" value="1"/>
</dbReference>
<dbReference type="AlphaFoldDB" id="E4TFR8"/>
<dbReference type="InterPro" id="IPR000868">
    <property type="entry name" value="Isochorismatase-like_dom"/>
</dbReference>